<evidence type="ECO:0000256" key="3">
    <source>
        <dbReference type="ARBA" id="ARBA00022722"/>
    </source>
</evidence>
<dbReference type="PANTHER" id="PTHR38039">
    <property type="entry name" value="TOXIN YOEB"/>
    <property type="match status" value="1"/>
</dbReference>
<dbReference type="InterPro" id="IPR009614">
    <property type="entry name" value="YoeB_toxin"/>
</dbReference>
<evidence type="ECO:0000313" key="9">
    <source>
        <dbReference type="EMBL" id="SEJ14582.1"/>
    </source>
</evidence>
<evidence type="ECO:0000313" key="10">
    <source>
        <dbReference type="Proteomes" id="UP000076878"/>
    </source>
</evidence>
<dbReference type="Proteomes" id="UP000199280">
    <property type="component" value="Unassembled WGS sequence"/>
</dbReference>
<dbReference type="EMBL" id="FNYT01000008">
    <property type="protein sequence ID" value="SEJ14582.1"/>
    <property type="molecule type" value="Genomic_DNA"/>
</dbReference>
<evidence type="ECO:0000256" key="4">
    <source>
        <dbReference type="ARBA" id="ARBA00022759"/>
    </source>
</evidence>
<dbReference type="NCBIfam" id="TIGR02116">
    <property type="entry name" value="toxin_Txe_YoeB"/>
    <property type="match status" value="1"/>
</dbReference>
<dbReference type="SUPFAM" id="SSF143011">
    <property type="entry name" value="RelE-like"/>
    <property type="match status" value="1"/>
</dbReference>
<dbReference type="STRING" id="640938.TR210_1632"/>
<gene>
    <name evidence="9" type="ORF">SAMN05216375_10871</name>
    <name evidence="8" type="ORF">TR210_1632</name>
</gene>
<keyword evidence="3" id="KW-0540">Nuclease</keyword>
<dbReference type="EMBL" id="FJNB01000011">
    <property type="protein sequence ID" value="CZQ99268.1"/>
    <property type="molecule type" value="Genomic_DNA"/>
</dbReference>
<reference evidence="9 11" key="2">
    <citation type="submission" date="2016-10" db="EMBL/GenBank/DDBJ databases">
        <authorList>
            <person name="Varghese N."/>
            <person name="Submissions S."/>
        </authorList>
    </citation>
    <scope>NUCLEOTIDE SEQUENCE [LARGE SCALE GENOMIC DNA]</scope>
    <source>
        <strain evidence="9 11">DSM 22150</strain>
    </source>
</reference>
<comment type="similarity">
    <text evidence="1">Belongs to the YoeB family.</text>
</comment>
<dbReference type="PANTHER" id="PTHR38039:SF1">
    <property type="entry name" value="TOXIN YOEB"/>
    <property type="match status" value="1"/>
</dbReference>
<evidence type="ECO:0000256" key="6">
    <source>
        <dbReference type="ARBA" id="ARBA00030388"/>
    </source>
</evidence>
<dbReference type="GO" id="GO:0016787">
    <property type="term" value="F:hydrolase activity"/>
    <property type="evidence" value="ECO:0007669"/>
    <property type="project" value="UniProtKB-KW"/>
</dbReference>
<organism evidence="8 10">
    <name type="scientific">Trichococcus ilyis</name>
    <dbReference type="NCBI Taxonomy" id="640938"/>
    <lineage>
        <taxon>Bacteria</taxon>
        <taxon>Bacillati</taxon>
        <taxon>Bacillota</taxon>
        <taxon>Bacilli</taxon>
        <taxon>Lactobacillales</taxon>
        <taxon>Carnobacteriaceae</taxon>
        <taxon>Trichococcus</taxon>
    </lineage>
</organism>
<evidence type="ECO:0000256" key="5">
    <source>
        <dbReference type="ARBA" id="ARBA00022801"/>
    </source>
</evidence>
<dbReference type="GO" id="GO:0045892">
    <property type="term" value="P:negative regulation of DNA-templated transcription"/>
    <property type="evidence" value="ECO:0007669"/>
    <property type="project" value="TreeGrafter"/>
</dbReference>
<evidence type="ECO:0000256" key="7">
    <source>
        <dbReference type="ARBA" id="ARBA00050056"/>
    </source>
</evidence>
<evidence type="ECO:0000256" key="2">
    <source>
        <dbReference type="ARBA" id="ARBA00022649"/>
    </source>
</evidence>
<evidence type="ECO:0000313" key="8">
    <source>
        <dbReference type="EMBL" id="CZQ99268.1"/>
    </source>
</evidence>
<dbReference type="Pfam" id="PF06769">
    <property type="entry name" value="YoeB_toxin"/>
    <property type="match status" value="1"/>
</dbReference>
<proteinExistence type="inferred from homology"/>
<dbReference type="RefSeq" id="WP_068623024.1">
    <property type="nucleotide sequence ID" value="NZ_FJNB01000011.1"/>
</dbReference>
<dbReference type="GO" id="GO:0006401">
    <property type="term" value="P:RNA catabolic process"/>
    <property type="evidence" value="ECO:0007669"/>
    <property type="project" value="InterPro"/>
</dbReference>
<evidence type="ECO:0000313" key="11">
    <source>
        <dbReference type="Proteomes" id="UP000199280"/>
    </source>
</evidence>
<keyword evidence="5" id="KW-0378">Hydrolase</keyword>
<evidence type="ECO:0000256" key="1">
    <source>
        <dbReference type="ARBA" id="ARBA00008172"/>
    </source>
</evidence>
<keyword evidence="4" id="KW-0255">Endonuclease</keyword>
<keyword evidence="11" id="KW-1185">Reference proteome</keyword>
<dbReference type="GO" id="GO:0004519">
    <property type="term" value="F:endonuclease activity"/>
    <property type="evidence" value="ECO:0007669"/>
    <property type="project" value="UniProtKB-KW"/>
</dbReference>
<accession>A0A143YUQ5</accession>
<reference evidence="8 10" key="1">
    <citation type="submission" date="2016-02" db="EMBL/GenBank/DDBJ databases">
        <authorList>
            <person name="Wen L."/>
            <person name="He K."/>
            <person name="Yang H."/>
        </authorList>
    </citation>
    <scope>NUCLEOTIDE SEQUENCE [LARGE SCALE GENOMIC DNA]</scope>
    <source>
        <strain evidence="8">Trichococcus_R210</strain>
    </source>
</reference>
<keyword evidence="2" id="KW-1277">Toxin-antitoxin system</keyword>
<dbReference type="InterPro" id="IPR035093">
    <property type="entry name" value="RelE/ParE_toxin_dom_sf"/>
</dbReference>
<dbReference type="OrthoDB" id="9801102at2"/>
<dbReference type="Proteomes" id="UP000076878">
    <property type="component" value="Unassembled WGS sequence"/>
</dbReference>
<name>A0A143YUQ5_9LACT</name>
<protein>
    <recommendedName>
        <fullName evidence="7">Endoribonuclease YoeB</fullName>
    </recommendedName>
    <alternativeName>
        <fullName evidence="6">Putative mRNA interferase YoeB</fullName>
    </alternativeName>
</protein>
<dbReference type="Gene3D" id="3.30.2310.20">
    <property type="entry name" value="RelE-like"/>
    <property type="match status" value="1"/>
</dbReference>
<dbReference type="AlphaFoldDB" id="A0A143YUQ5"/>
<sequence length="88" mass="10350">MEYSVKIAKSAMKDLKNLKAAHLDQKFIGLMDVLKENPFQNPPPYEKLVGNLSDKYSRRLNIQHRVVYSVDVDTKEVIIWSAWTHYER</sequence>